<dbReference type="InterPro" id="IPR027417">
    <property type="entry name" value="P-loop_NTPase"/>
</dbReference>
<comment type="similarity">
    <text evidence="4">Belongs to the AAA ATPase family.</text>
</comment>
<comment type="caution">
    <text evidence="6">The sequence shown here is derived from an EMBL/GenBank/DDBJ whole genome shotgun (WGS) entry which is preliminary data.</text>
</comment>
<dbReference type="PANTHER" id="PTHR23077">
    <property type="entry name" value="AAA-FAMILY ATPASE"/>
    <property type="match status" value="1"/>
</dbReference>
<evidence type="ECO:0000256" key="3">
    <source>
        <dbReference type="ARBA" id="ARBA00023054"/>
    </source>
</evidence>
<keyword evidence="2 4" id="KW-0067">ATP-binding</keyword>
<dbReference type="InterPro" id="IPR003959">
    <property type="entry name" value="ATPase_AAA_core"/>
</dbReference>
<dbReference type="GO" id="GO:0036402">
    <property type="term" value="F:proteasome-activating activity"/>
    <property type="evidence" value="ECO:0007669"/>
    <property type="project" value="UniProtKB-EC"/>
</dbReference>
<keyword evidence="1 4" id="KW-0547">Nucleotide-binding</keyword>
<dbReference type="InterPro" id="IPR022482">
    <property type="entry name" value="Proteasome_ATPase"/>
</dbReference>
<keyword evidence="3" id="KW-0175">Coiled coil</keyword>
<evidence type="ECO:0000256" key="2">
    <source>
        <dbReference type="ARBA" id="ARBA00022840"/>
    </source>
</evidence>
<dbReference type="SUPFAM" id="SSF52540">
    <property type="entry name" value="P-loop containing nucleoside triphosphate hydrolases"/>
    <property type="match status" value="1"/>
</dbReference>
<dbReference type="Pfam" id="PF16450">
    <property type="entry name" value="Prot_ATP_ID_OB_C"/>
    <property type="match status" value="1"/>
</dbReference>
<dbReference type="InterPro" id="IPR032501">
    <property type="entry name" value="Prot_ATP_ID_OB_2nd"/>
</dbReference>
<dbReference type="GO" id="GO:0005524">
    <property type="term" value="F:ATP binding"/>
    <property type="evidence" value="ECO:0007669"/>
    <property type="project" value="UniProtKB-KW"/>
</dbReference>
<dbReference type="Gene3D" id="2.40.50.140">
    <property type="entry name" value="Nucleic acid-binding proteins"/>
    <property type="match status" value="2"/>
</dbReference>
<dbReference type="Gene3D" id="3.40.50.300">
    <property type="entry name" value="P-loop containing nucleotide triphosphate hydrolases"/>
    <property type="match status" value="1"/>
</dbReference>
<reference evidence="6" key="1">
    <citation type="submission" date="2022-01" db="EMBL/GenBank/DDBJ databases">
        <title>Collection of gut derived symbiotic bacterial strains cultured from healthy donors.</title>
        <authorList>
            <person name="Lin H."/>
            <person name="Kohout C."/>
            <person name="Waligurski E."/>
            <person name="Pamer E.G."/>
        </authorList>
    </citation>
    <scope>NUCLEOTIDE SEQUENCE</scope>
    <source>
        <strain evidence="6">DFI.7.46</strain>
    </source>
</reference>
<dbReference type="FunFam" id="3.40.50.300:FF:001025">
    <property type="entry name" value="ATPase family, AAA domain-containing 2B"/>
    <property type="match status" value="1"/>
</dbReference>
<feature type="domain" description="AAA+ ATPase" evidence="5">
    <location>
        <begin position="220"/>
        <end position="368"/>
    </location>
</feature>
<keyword evidence="6" id="KW-0647">Proteasome</keyword>
<dbReference type="InterPro" id="IPR003960">
    <property type="entry name" value="ATPase_AAA_CS"/>
</dbReference>
<dbReference type="AlphaFoldDB" id="A0AAJ1BAT5"/>
<proteinExistence type="inferred from homology"/>
<dbReference type="Pfam" id="PF00004">
    <property type="entry name" value="AAA"/>
    <property type="match status" value="1"/>
</dbReference>
<organism evidence="6 7">
    <name type="scientific">Varibaculum cambriense</name>
    <dbReference type="NCBI Taxonomy" id="184870"/>
    <lineage>
        <taxon>Bacteria</taxon>
        <taxon>Bacillati</taxon>
        <taxon>Actinomycetota</taxon>
        <taxon>Actinomycetes</taxon>
        <taxon>Actinomycetales</taxon>
        <taxon>Actinomycetaceae</taxon>
        <taxon>Varibaculum</taxon>
    </lineage>
</organism>
<dbReference type="RefSeq" id="WP_238127635.1">
    <property type="nucleotide sequence ID" value="NZ_JAKNHJ010000004.1"/>
</dbReference>
<dbReference type="InterPro" id="IPR041626">
    <property type="entry name" value="Prot_ATP_ID_OB_N"/>
</dbReference>
<dbReference type="InterPro" id="IPR003593">
    <property type="entry name" value="AAA+_ATPase"/>
</dbReference>
<dbReference type="Gene3D" id="1.20.5.170">
    <property type="match status" value="1"/>
</dbReference>
<gene>
    <name evidence="6" type="primary">arc</name>
    <name evidence="6" type="ORF">L0M99_02600</name>
</gene>
<dbReference type="InterPro" id="IPR012340">
    <property type="entry name" value="NA-bd_OB-fold"/>
</dbReference>
<dbReference type="EMBL" id="JAKNHJ010000004">
    <property type="protein sequence ID" value="MCG4617389.1"/>
    <property type="molecule type" value="Genomic_DNA"/>
</dbReference>
<name>A0AAJ1BAT5_9ACTO</name>
<dbReference type="Proteomes" id="UP001200537">
    <property type="component" value="Unassembled WGS sequence"/>
</dbReference>
<dbReference type="GO" id="GO:0019941">
    <property type="term" value="P:modification-dependent protein catabolic process"/>
    <property type="evidence" value="ECO:0007669"/>
    <property type="project" value="InterPro"/>
</dbReference>
<sequence>MPDPNEEQLQALQREVTSLKGKNQRLSAALGAAREQVVAIHQQLTDLAKPPATVAVIAETPQSPGKVRLFLNGKPMVLRVHPDIKPEHLQVGIEVLVNAEMVVSKILSYPRTGTLVQVGEVMPRGRALVRLSNTDSEIVSLAAPLIGKIEVGDSLLLEGRSGIAVRKVQRGEVEQLLAPQVPNVSYKQIGGLKKQIETIRDAVELPFIHPDLYRRYGLSAPKGILLYGPPGCGKTLIAKAVATSLGANAHGKSSYFLSIKGPELLSKFVGETERQIRAIFSRARQLASNEHPVVIFFDEMEALFRTRGSGISSDVETMIVPQLLAEIDGVEALSNVIVIGASNREDMIDPAVLRPGRLDVRVRIERPNLEQAGQIFDIHLGQNVPVESEGGTSPADRKARLREKLVSLLAEESDRTQIYEVAYESGEKEIIYAHSLLSGAMIASIVERAKKAAIKDSLQDPANITGLNWRHVEVAAVEEIRETAALGASTDPGEWARTLGVRGARIVDVRSLQ</sequence>
<dbReference type="Gene3D" id="1.10.8.60">
    <property type="match status" value="1"/>
</dbReference>
<dbReference type="PROSITE" id="PS00674">
    <property type="entry name" value="AAA"/>
    <property type="match status" value="1"/>
</dbReference>
<protein>
    <submittedName>
        <fullName evidence="6">Proteasome ATPase</fullName>
        <ecNumber evidence="6">5.6.1.5</ecNumber>
    </submittedName>
</protein>
<evidence type="ECO:0000313" key="6">
    <source>
        <dbReference type="EMBL" id="MCG4617389.1"/>
    </source>
</evidence>
<dbReference type="SMART" id="SM00382">
    <property type="entry name" value="AAA"/>
    <property type="match status" value="1"/>
</dbReference>
<dbReference type="NCBIfam" id="TIGR03689">
    <property type="entry name" value="pup_AAA"/>
    <property type="match status" value="1"/>
</dbReference>
<evidence type="ECO:0000256" key="4">
    <source>
        <dbReference type="RuleBase" id="RU003651"/>
    </source>
</evidence>
<dbReference type="PANTHER" id="PTHR23077:SF144">
    <property type="entry name" value="PROTEASOME-ASSOCIATED ATPASE"/>
    <property type="match status" value="1"/>
</dbReference>
<dbReference type="InterPro" id="IPR050168">
    <property type="entry name" value="AAA_ATPase_domain"/>
</dbReference>
<dbReference type="Pfam" id="PF17758">
    <property type="entry name" value="Prot_ATP_ID_OB_N"/>
    <property type="match status" value="1"/>
</dbReference>
<accession>A0AAJ1BAT5</accession>
<dbReference type="EC" id="5.6.1.5" evidence="6"/>
<keyword evidence="6" id="KW-0413">Isomerase</keyword>
<dbReference type="GO" id="GO:0016887">
    <property type="term" value="F:ATP hydrolysis activity"/>
    <property type="evidence" value="ECO:0007669"/>
    <property type="project" value="InterPro"/>
</dbReference>
<evidence type="ECO:0000313" key="7">
    <source>
        <dbReference type="Proteomes" id="UP001200537"/>
    </source>
</evidence>
<dbReference type="GO" id="GO:0000502">
    <property type="term" value="C:proteasome complex"/>
    <property type="evidence" value="ECO:0007669"/>
    <property type="project" value="UniProtKB-KW"/>
</dbReference>
<evidence type="ECO:0000256" key="1">
    <source>
        <dbReference type="ARBA" id="ARBA00022741"/>
    </source>
</evidence>
<evidence type="ECO:0000259" key="5">
    <source>
        <dbReference type="SMART" id="SM00382"/>
    </source>
</evidence>